<dbReference type="GO" id="GO:0003677">
    <property type="term" value="F:DNA binding"/>
    <property type="evidence" value="ECO:0007669"/>
    <property type="project" value="UniProtKB-KW"/>
</dbReference>
<dbReference type="InterPro" id="IPR039420">
    <property type="entry name" value="WalR-like"/>
</dbReference>
<keyword evidence="4" id="KW-0804">Transcription</keyword>
<evidence type="ECO:0000259" key="8">
    <source>
        <dbReference type="PROSITE" id="PS50110"/>
    </source>
</evidence>
<dbReference type="PROSITE" id="PS50043">
    <property type="entry name" value="HTH_LUXR_2"/>
    <property type="match status" value="1"/>
</dbReference>
<evidence type="ECO:0000256" key="2">
    <source>
        <dbReference type="ARBA" id="ARBA00023015"/>
    </source>
</evidence>
<dbReference type="CDD" id="cd06170">
    <property type="entry name" value="LuxR_C_like"/>
    <property type="match status" value="1"/>
</dbReference>
<keyword evidence="10" id="KW-1185">Reference proteome</keyword>
<dbReference type="PANTHER" id="PTHR43214">
    <property type="entry name" value="TWO-COMPONENT RESPONSE REGULATOR"/>
    <property type="match status" value="1"/>
</dbReference>
<protein>
    <submittedName>
        <fullName evidence="9">Two component transcriptional regulator, LuxR family</fullName>
    </submittedName>
</protein>
<evidence type="ECO:0000259" key="7">
    <source>
        <dbReference type="PROSITE" id="PS50043"/>
    </source>
</evidence>
<dbReference type="SMART" id="SM00448">
    <property type="entry name" value="REC"/>
    <property type="match status" value="1"/>
</dbReference>
<proteinExistence type="predicted"/>
<feature type="domain" description="Response regulatory" evidence="8">
    <location>
        <begin position="8"/>
        <end position="125"/>
    </location>
</feature>
<evidence type="ECO:0000256" key="4">
    <source>
        <dbReference type="ARBA" id="ARBA00023163"/>
    </source>
</evidence>
<dbReference type="AlphaFoldDB" id="A0A1I1XMD2"/>
<dbReference type="Gene3D" id="3.40.50.2300">
    <property type="match status" value="1"/>
</dbReference>
<dbReference type="GO" id="GO:0000160">
    <property type="term" value="P:phosphorelay signal transduction system"/>
    <property type="evidence" value="ECO:0007669"/>
    <property type="project" value="InterPro"/>
</dbReference>
<dbReference type="GO" id="GO:0006355">
    <property type="term" value="P:regulation of DNA-templated transcription"/>
    <property type="evidence" value="ECO:0007669"/>
    <property type="project" value="InterPro"/>
</dbReference>
<dbReference type="InterPro" id="IPR001789">
    <property type="entry name" value="Sig_transdc_resp-reg_receiver"/>
</dbReference>
<dbReference type="SUPFAM" id="SSF52172">
    <property type="entry name" value="CheY-like"/>
    <property type="match status" value="1"/>
</dbReference>
<keyword evidence="1 5" id="KW-0597">Phosphoprotein</keyword>
<dbReference type="EMBL" id="FOMZ01000007">
    <property type="protein sequence ID" value="SFE06893.1"/>
    <property type="molecule type" value="Genomic_DNA"/>
</dbReference>
<feature type="compositionally biased region" description="Basic and acidic residues" evidence="6">
    <location>
        <begin position="235"/>
        <end position="256"/>
    </location>
</feature>
<dbReference type="Proteomes" id="UP000198716">
    <property type="component" value="Unassembled WGS sequence"/>
</dbReference>
<feature type="modified residue" description="4-aspartylphosphate" evidence="5">
    <location>
        <position position="59"/>
    </location>
</feature>
<dbReference type="InterPro" id="IPR000792">
    <property type="entry name" value="Tscrpt_reg_LuxR_C"/>
</dbReference>
<dbReference type="Pfam" id="PF00072">
    <property type="entry name" value="Response_reg"/>
    <property type="match status" value="1"/>
</dbReference>
<gene>
    <name evidence="9" type="ORF">SAMN04487819_107186</name>
</gene>
<keyword evidence="2" id="KW-0805">Transcription regulation</keyword>
<dbReference type="PRINTS" id="PR00038">
    <property type="entry name" value="HTHLUXR"/>
</dbReference>
<evidence type="ECO:0000313" key="9">
    <source>
        <dbReference type="EMBL" id="SFE06893.1"/>
    </source>
</evidence>
<dbReference type="PROSITE" id="PS50110">
    <property type="entry name" value="RESPONSE_REGULATORY"/>
    <property type="match status" value="1"/>
</dbReference>
<evidence type="ECO:0000313" key="10">
    <source>
        <dbReference type="Proteomes" id="UP000198716"/>
    </source>
</evidence>
<dbReference type="SUPFAM" id="SSF46894">
    <property type="entry name" value="C-terminal effector domain of the bipartite response regulators"/>
    <property type="match status" value="1"/>
</dbReference>
<dbReference type="CDD" id="cd17535">
    <property type="entry name" value="REC_NarL-like"/>
    <property type="match status" value="1"/>
</dbReference>
<dbReference type="PROSITE" id="PS00622">
    <property type="entry name" value="HTH_LUXR_1"/>
    <property type="match status" value="1"/>
</dbReference>
<evidence type="ECO:0000256" key="6">
    <source>
        <dbReference type="SAM" id="MobiDB-lite"/>
    </source>
</evidence>
<organism evidence="9 10">
    <name type="scientific">Actinopolyspora alba</name>
    <dbReference type="NCBI Taxonomy" id="673379"/>
    <lineage>
        <taxon>Bacteria</taxon>
        <taxon>Bacillati</taxon>
        <taxon>Actinomycetota</taxon>
        <taxon>Actinomycetes</taxon>
        <taxon>Actinopolysporales</taxon>
        <taxon>Actinopolysporaceae</taxon>
        <taxon>Actinopolyspora</taxon>
        <taxon>Actinopolyspora alba group</taxon>
    </lineage>
</organism>
<name>A0A1I1XMD2_9ACTN</name>
<accession>A0A1I1XMD2</accession>
<dbReference type="Pfam" id="PF00196">
    <property type="entry name" value="GerE"/>
    <property type="match status" value="1"/>
</dbReference>
<sequence length="256" mass="27613">MVTQSVTDVLVADDQAMIRGGLVALLSAEPDLRVTAEADDGRSAVAAVRRRMPDVVLMDIRMPGTDGIVAADEIVRATHGRTAVIMLTVHDLDEYVYSALRAGVSGFLLKDAPPEELLRAVRTVASGDALLAPSVTRRLLHRFAALEMRDASLELAPLTDRERDVLLQVARGGSNAEIAESLGLAELTVKSHVYHVMQKLNLSSRTQLVILAYETGLVRPGRDLSMPGTALDPEIPVRRASGDSVRDGYSGDRWPA</sequence>
<feature type="domain" description="HTH luxR-type" evidence="7">
    <location>
        <begin position="151"/>
        <end position="216"/>
    </location>
</feature>
<reference evidence="10" key="1">
    <citation type="submission" date="2016-10" db="EMBL/GenBank/DDBJ databases">
        <authorList>
            <person name="Varghese N."/>
            <person name="Submissions S."/>
        </authorList>
    </citation>
    <scope>NUCLEOTIDE SEQUENCE [LARGE SCALE GENOMIC DNA]</scope>
    <source>
        <strain evidence="10">DSM 45004</strain>
    </source>
</reference>
<feature type="region of interest" description="Disordered" evidence="6">
    <location>
        <begin position="223"/>
        <end position="256"/>
    </location>
</feature>
<evidence type="ECO:0000256" key="5">
    <source>
        <dbReference type="PROSITE-ProRule" id="PRU00169"/>
    </source>
</evidence>
<keyword evidence="3" id="KW-0238">DNA-binding</keyword>
<dbReference type="InterPro" id="IPR011006">
    <property type="entry name" value="CheY-like_superfamily"/>
</dbReference>
<dbReference type="PANTHER" id="PTHR43214:SF24">
    <property type="entry name" value="TRANSCRIPTIONAL REGULATORY PROTEIN NARL-RELATED"/>
    <property type="match status" value="1"/>
</dbReference>
<dbReference type="InterPro" id="IPR016032">
    <property type="entry name" value="Sig_transdc_resp-reg_C-effctor"/>
</dbReference>
<dbReference type="SMART" id="SM00421">
    <property type="entry name" value="HTH_LUXR"/>
    <property type="match status" value="1"/>
</dbReference>
<dbReference type="InterPro" id="IPR058245">
    <property type="entry name" value="NreC/VraR/RcsB-like_REC"/>
</dbReference>
<evidence type="ECO:0000256" key="1">
    <source>
        <dbReference type="ARBA" id="ARBA00022553"/>
    </source>
</evidence>
<evidence type="ECO:0000256" key="3">
    <source>
        <dbReference type="ARBA" id="ARBA00023125"/>
    </source>
</evidence>